<sequence length="103" mass="11235">MGNGDELPGTAVIVATDDQLATTVDDETVLLQTDTGTYYGFNEVAARVWDVVQEATTVTEVVETIRAEYDVDASQCRRDVESILHEMEAADLVRIDLEPATAD</sequence>
<accession>A0A2Z2HS56</accession>
<dbReference type="InterPro" id="IPR041881">
    <property type="entry name" value="PqqD_sf"/>
</dbReference>
<dbReference type="InterPro" id="IPR008792">
    <property type="entry name" value="PQQD"/>
</dbReference>
<reference evidence="2" key="1">
    <citation type="submission" date="2017-02" db="EMBL/GenBank/DDBJ databases">
        <title>Natronthermophilus aegyptiacus gen. nov.,sp. nov., an aerobic, extremely halophilic alkalithermophilic archaeon isolated from the athalassohaline Wadi An Natrun, Egypt.</title>
        <authorList>
            <person name="Zhao B."/>
        </authorList>
    </citation>
    <scope>NUCLEOTIDE SEQUENCE [LARGE SCALE GENOMIC DNA]</scope>
    <source>
        <strain evidence="2">JW/NM-HA 15</strain>
    </source>
</reference>
<protein>
    <recommendedName>
        <fullName evidence="3">PqqD family protein</fullName>
    </recommendedName>
</protein>
<evidence type="ECO:0008006" key="3">
    <source>
        <dbReference type="Google" id="ProtNLM"/>
    </source>
</evidence>
<proteinExistence type="predicted"/>
<dbReference type="KEGG" id="naj:B1756_09610"/>
<evidence type="ECO:0000313" key="2">
    <source>
        <dbReference type="Proteomes" id="UP000250088"/>
    </source>
</evidence>
<organism evidence="1 2">
    <name type="scientific">Natrarchaeobaculum aegyptiacum</name>
    <dbReference type="NCBI Taxonomy" id="745377"/>
    <lineage>
        <taxon>Archaea</taxon>
        <taxon>Methanobacteriati</taxon>
        <taxon>Methanobacteriota</taxon>
        <taxon>Stenosarchaea group</taxon>
        <taxon>Halobacteria</taxon>
        <taxon>Halobacteriales</taxon>
        <taxon>Natrialbaceae</taxon>
        <taxon>Natrarchaeobaculum</taxon>
    </lineage>
</organism>
<dbReference type="Pfam" id="PF05402">
    <property type="entry name" value="PqqD"/>
    <property type="match status" value="1"/>
</dbReference>
<dbReference type="Proteomes" id="UP000250088">
    <property type="component" value="Chromosome"/>
</dbReference>
<dbReference type="Gene3D" id="1.10.10.1150">
    <property type="entry name" value="Coenzyme PQQ synthesis protein D (PqqD)"/>
    <property type="match status" value="1"/>
</dbReference>
<keyword evidence="2" id="KW-1185">Reference proteome</keyword>
<gene>
    <name evidence="1" type="ORF">B1756_09610</name>
</gene>
<evidence type="ECO:0000313" key="1">
    <source>
        <dbReference type="EMBL" id="ARS89959.1"/>
    </source>
</evidence>
<dbReference type="EMBL" id="CP019893">
    <property type="protein sequence ID" value="ARS89959.1"/>
    <property type="molecule type" value="Genomic_DNA"/>
</dbReference>
<dbReference type="RefSeq" id="WP_086888338.1">
    <property type="nucleotide sequence ID" value="NZ_CP019893.1"/>
</dbReference>
<dbReference type="AlphaFoldDB" id="A0A2Z2HS56"/>
<name>A0A2Z2HS56_9EURY</name>
<dbReference type="OrthoDB" id="71214at2157"/>
<dbReference type="GeneID" id="32894336"/>